<dbReference type="EMBL" id="MHJG01000021">
    <property type="protein sequence ID" value="OGY63571.1"/>
    <property type="molecule type" value="Genomic_DNA"/>
</dbReference>
<feature type="transmembrane region" description="Helical" evidence="1">
    <location>
        <begin position="66"/>
        <end position="83"/>
    </location>
</feature>
<feature type="transmembrane region" description="Helical" evidence="1">
    <location>
        <begin position="277"/>
        <end position="300"/>
    </location>
</feature>
<evidence type="ECO:0000313" key="3">
    <source>
        <dbReference type="Proteomes" id="UP000177960"/>
    </source>
</evidence>
<name>A0A1G1ZGC8_9BACT</name>
<protein>
    <recommendedName>
        <fullName evidence="4">Glycosyltransferase RgtA/B/C/D-like domain-containing protein</fullName>
    </recommendedName>
</protein>
<gene>
    <name evidence="2" type="ORF">A3B92_01830</name>
</gene>
<dbReference type="Proteomes" id="UP000177960">
    <property type="component" value="Unassembled WGS sequence"/>
</dbReference>
<evidence type="ECO:0000313" key="2">
    <source>
        <dbReference type="EMBL" id="OGY63571.1"/>
    </source>
</evidence>
<feature type="transmembrane region" description="Helical" evidence="1">
    <location>
        <begin position="246"/>
        <end position="265"/>
    </location>
</feature>
<organism evidence="2 3">
    <name type="scientific">Candidatus Harrisonbacteria bacterium RIFCSPHIGHO2_02_FULL_42_16</name>
    <dbReference type="NCBI Taxonomy" id="1798404"/>
    <lineage>
        <taxon>Bacteria</taxon>
        <taxon>Candidatus Harrisoniibacteriota</taxon>
    </lineage>
</organism>
<feature type="transmembrane region" description="Helical" evidence="1">
    <location>
        <begin position="112"/>
        <end position="127"/>
    </location>
</feature>
<accession>A0A1G1ZGC8</accession>
<proteinExistence type="predicted"/>
<feature type="transmembrane region" description="Helical" evidence="1">
    <location>
        <begin position="306"/>
        <end position="325"/>
    </location>
</feature>
<feature type="transmembrane region" description="Helical" evidence="1">
    <location>
        <begin position="186"/>
        <end position="206"/>
    </location>
</feature>
<comment type="caution">
    <text evidence="2">The sequence shown here is derived from an EMBL/GenBank/DDBJ whole genome shotgun (WGS) entry which is preliminary data.</text>
</comment>
<keyword evidence="1" id="KW-1133">Transmembrane helix</keyword>
<evidence type="ECO:0000256" key="1">
    <source>
        <dbReference type="SAM" id="Phobius"/>
    </source>
</evidence>
<reference evidence="2 3" key="1">
    <citation type="journal article" date="2016" name="Nat. Commun.">
        <title>Thousands of microbial genomes shed light on interconnected biogeochemical processes in an aquifer system.</title>
        <authorList>
            <person name="Anantharaman K."/>
            <person name="Brown C.T."/>
            <person name="Hug L.A."/>
            <person name="Sharon I."/>
            <person name="Castelle C.J."/>
            <person name="Probst A.J."/>
            <person name="Thomas B.C."/>
            <person name="Singh A."/>
            <person name="Wilkins M.J."/>
            <person name="Karaoz U."/>
            <person name="Brodie E.L."/>
            <person name="Williams K.H."/>
            <person name="Hubbard S.S."/>
            <person name="Banfield J.F."/>
        </authorList>
    </citation>
    <scope>NUCLEOTIDE SEQUENCE [LARGE SCALE GENOMIC DNA]</scope>
</reference>
<feature type="transmembrane region" description="Helical" evidence="1">
    <location>
        <begin position="213"/>
        <end position="234"/>
    </location>
</feature>
<keyword evidence="1" id="KW-0472">Membrane</keyword>
<evidence type="ECO:0008006" key="4">
    <source>
        <dbReference type="Google" id="ProtNLM"/>
    </source>
</evidence>
<dbReference type="AlphaFoldDB" id="A0A1G1ZGC8"/>
<feature type="transmembrane region" description="Helical" evidence="1">
    <location>
        <begin position="12"/>
        <end position="31"/>
    </location>
</feature>
<feature type="transmembrane region" description="Helical" evidence="1">
    <location>
        <begin position="43"/>
        <end position="60"/>
    </location>
</feature>
<keyword evidence="1" id="KW-0812">Transmembrane</keyword>
<sequence length="472" mass="55079">MAWLTNNPIFFMKFLSFISWLLAGLFLYGILRQKLALRQNRAFFISACFMLIPIYLVKIIQIVLRYSISNAIFFLAIFLYFTAQKSAGKFIKYSGYLLAWILFFLSFETNSFLVFYLGFLGMLLLLYRQENLGRPFLSLLYDFSKKHFFFIILPLIFGLLKVTIGQPTDGYEGYNQIILPNNLLTYIQNIWQNIVYGFFWPILAPLGILPRKIFSGILIIIVGLFYFLTKNILSNEKEGADFQPKQYLTAGLFLFILGVIPYFLVDKIPHIFGHGFAMRHALLLPLGSSLIILGAVIAVIKDRWQTMVQVILLSSFSTFTIFNYYTQDMDWYKQKAIIESLKETKNETIINATSLIFYDKMGANWQNRNVRGEEYFGYIQSAFPKEKFKFAAREEHDPVKNYYSNPDNIKFFSPGFNPAKKVVKVEIVSRAKREITTVKNWLKIKKSEVLRNEPEMLKDIKDIYRVEIIPFD</sequence>
<feature type="transmembrane region" description="Helical" evidence="1">
    <location>
        <begin position="148"/>
        <end position="166"/>
    </location>
</feature>